<feature type="transmembrane region" description="Helical" evidence="6">
    <location>
        <begin position="437"/>
        <end position="457"/>
    </location>
</feature>
<keyword evidence="3 6" id="KW-1133">Transmembrane helix</keyword>
<feature type="domain" description="Major facilitator superfamily (MFS) profile" evidence="7">
    <location>
        <begin position="47"/>
        <end position="489"/>
    </location>
</feature>
<gene>
    <name evidence="8" type="ORF">A1O5_12306</name>
</gene>
<protein>
    <recommendedName>
        <fullName evidence="7">Major facilitator superfamily (MFS) profile domain-containing protein</fullName>
    </recommendedName>
</protein>
<evidence type="ECO:0000256" key="3">
    <source>
        <dbReference type="ARBA" id="ARBA00022989"/>
    </source>
</evidence>
<reference evidence="8 9" key="1">
    <citation type="submission" date="2013-03" db="EMBL/GenBank/DDBJ databases">
        <title>The Genome Sequence of Cladophialophora psammophila CBS 110553.</title>
        <authorList>
            <consortium name="The Broad Institute Genomics Platform"/>
            <person name="Cuomo C."/>
            <person name="de Hoog S."/>
            <person name="Gorbushina A."/>
            <person name="Walker B."/>
            <person name="Young S.K."/>
            <person name="Zeng Q."/>
            <person name="Gargeya S."/>
            <person name="Fitzgerald M."/>
            <person name="Haas B."/>
            <person name="Abouelleil A."/>
            <person name="Allen A.W."/>
            <person name="Alvarado L."/>
            <person name="Arachchi H.M."/>
            <person name="Berlin A.M."/>
            <person name="Chapman S.B."/>
            <person name="Gainer-Dewar J."/>
            <person name="Goldberg J."/>
            <person name="Griggs A."/>
            <person name="Gujja S."/>
            <person name="Hansen M."/>
            <person name="Howarth C."/>
            <person name="Imamovic A."/>
            <person name="Ireland A."/>
            <person name="Larimer J."/>
            <person name="McCowan C."/>
            <person name="Murphy C."/>
            <person name="Pearson M."/>
            <person name="Poon T.W."/>
            <person name="Priest M."/>
            <person name="Roberts A."/>
            <person name="Saif S."/>
            <person name="Shea T."/>
            <person name="Sisk P."/>
            <person name="Sykes S."/>
            <person name="Wortman J."/>
            <person name="Nusbaum C."/>
            <person name="Birren B."/>
        </authorList>
    </citation>
    <scope>NUCLEOTIDE SEQUENCE [LARGE SCALE GENOMIC DNA]</scope>
    <source>
        <strain evidence="8 9">CBS 110553</strain>
    </source>
</reference>
<feature type="transmembrane region" description="Helical" evidence="6">
    <location>
        <begin position="372"/>
        <end position="391"/>
    </location>
</feature>
<keyword evidence="2 6" id="KW-0812">Transmembrane</keyword>
<dbReference type="Proteomes" id="UP000019471">
    <property type="component" value="Unassembled WGS sequence"/>
</dbReference>
<feature type="transmembrane region" description="Helical" evidence="6">
    <location>
        <begin position="403"/>
        <end position="425"/>
    </location>
</feature>
<feature type="transmembrane region" description="Helical" evidence="6">
    <location>
        <begin position="206"/>
        <end position="224"/>
    </location>
</feature>
<dbReference type="GO" id="GO:0005886">
    <property type="term" value="C:plasma membrane"/>
    <property type="evidence" value="ECO:0007669"/>
    <property type="project" value="TreeGrafter"/>
</dbReference>
<dbReference type="InterPro" id="IPR036259">
    <property type="entry name" value="MFS_trans_sf"/>
</dbReference>
<dbReference type="GO" id="GO:0022857">
    <property type="term" value="F:transmembrane transporter activity"/>
    <property type="evidence" value="ECO:0007669"/>
    <property type="project" value="InterPro"/>
</dbReference>
<feature type="transmembrane region" description="Helical" evidence="6">
    <location>
        <begin position="174"/>
        <end position="194"/>
    </location>
</feature>
<dbReference type="InterPro" id="IPR020846">
    <property type="entry name" value="MFS_dom"/>
</dbReference>
<keyword evidence="9" id="KW-1185">Reference proteome</keyword>
<accession>W9W351</accession>
<comment type="subcellular location">
    <subcellularLocation>
        <location evidence="1">Membrane</location>
        <topology evidence="1">Multi-pass membrane protein</topology>
    </subcellularLocation>
</comment>
<dbReference type="PROSITE" id="PS50850">
    <property type="entry name" value="MFS"/>
    <property type="match status" value="1"/>
</dbReference>
<sequence length="511" mass="56307">MSKLENSEVFVEYSQEQKENGGDPGAGNSTADPHDPLTWSSTRKLAILTSVSVYMFVGTFSMIVIGPALQIVPREFHSAFSASTYLIGGPLLAYGVASFLWVPLANRYGARLIFTTTSIVGACLSIWGARATSFGSLVAARTLATGLFASPETLAPQMIGDVFAPKDRAKAMTVIAIMQAVGFSVGPLAGSFIVQNSSLGWRWTEWIIVILAFSSAAMILLLMPETQYTNNPDRRPRRRIDDFRFWPVSGGGKRKVHRYRQARRSRRQELIICPSLRAAFAVIFPYFFHPIVITSMVFFSICLMVANYTMTTQSLSYQIEYGFSLGDSGLTFFAPMVGSLLAIILCGVLADHYFQRLARKSQGKPPKPERRLPLFALTGPVGVAGTILFGVCTQNQCHWFAPLFGTFLLLFSFTSAASILFAYLLDVYEARMDTVMVVFNGVKNIATFAISYAIIPWNTSAGYSIPFIVLGLLLLAGHLLVGLIYWKGEAMRHWTATKFESGKETHHGDAF</sequence>
<name>W9W351_9EURO</name>
<comment type="caution">
    <text evidence="8">The sequence shown here is derived from an EMBL/GenBank/DDBJ whole genome shotgun (WGS) entry which is preliminary data.</text>
</comment>
<dbReference type="HOGENOM" id="CLU_008455_13_6_1"/>
<feature type="transmembrane region" description="Helical" evidence="6">
    <location>
        <begin position="286"/>
        <end position="310"/>
    </location>
</feature>
<dbReference type="Gene3D" id="1.20.1250.20">
    <property type="entry name" value="MFS general substrate transporter like domains"/>
    <property type="match status" value="1"/>
</dbReference>
<dbReference type="InterPro" id="IPR011701">
    <property type="entry name" value="MFS"/>
</dbReference>
<evidence type="ECO:0000256" key="5">
    <source>
        <dbReference type="SAM" id="MobiDB-lite"/>
    </source>
</evidence>
<organism evidence="8 9">
    <name type="scientific">Cladophialophora psammophila CBS 110553</name>
    <dbReference type="NCBI Taxonomy" id="1182543"/>
    <lineage>
        <taxon>Eukaryota</taxon>
        <taxon>Fungi</taxon>
        <taxon>Dikarya</taxon>
        <taxon>Ascomycota</taxon>
        <taxon>Pezizomycotina</taxon>
        <taxon>Eurotiomycetes</taxon>
        <taxon>Chaetothyriomycetidae</taxon>
        <taxon>Chaetothyriales</taxon>
        <taxon>Herpotrichiellaceae</taxon>
        <taxon>Cladophialophora</taxon>
    </lineage>
</organism>
<feature type="transmembrane region" description="Helical" evidence="6">
    <location>
        <begin position="330"/>
        <end position="351"/>
    </location>
</feature>
<evidence type="ECO:0000259" key="7">
    <source>
        <dbReference type="PROSITE" id="PS50850"/>
    </source>
</evidence>
<dbReference type="PANTHER" id="PTHR23502">
    <property type="entry name" value="MAJOR FACILITATOR SUPERFAMILY"/>
    <property type="match status" value="1"/>
</dbReference>
<dbReference type="Pfam" id="PF07690">
    <property type="entry name" value="MFS_1"/>
    <property type="match status" value="1"/>
</dbReference>
<dbReference type="EMBL" id="AMGX01000032">
    <property type="protein sequence ID" value="EXJ59425.1"/>
    <property type="molecule type" value="Genomic_DNA"/>
</dbReference>
<evidence type="ECO:0000256" key="6">
    <source>
        <dbReference type="SAM" id="Phobius"/>
    </source>
</evidence>
<keyword evidence="4 6" id="KW-0472">Membrane</keyword>
<evidence type="ECO:0000256" key="1">
    <source>
        <dbReference type="ARBA" id="ARBA00004141"/>
    </source>
</evidence>
<evidence type="ECO:0000256" key="2">
    <source>
        <dbReference type="ARBA" id="ARBA00022692"/>
    </source>
</evidence>
<feature type="region of interest" description="Disordered" evidence="5">
    <location>
        <begin position="13"/>
        <end position="34"/>
    </location>
</feature>
<dbReference type="SUPFAM" id="SSF103473">
    <property type="entry name" value="MFS general substrate transporter"/>
    <property type="match status" value="1"/>
</dbReference>
<dbReference type="AlphaFoldDB" id="W9W351"/>
<evidence type="ECO:0000313" key="8">
    <source>
        <dbReference type="EMBL" id="EXJ59425.1"/>
    </source>
</evidence>
<proteinExistence type="predicted"/>
<feature type="transmembrane region" description="Helical" evidence="6">
    <location>
        <begin position="84"/>
        <end position="102"/>
    </location>
</feature>
<dbReference type="GeneID" id="19196992"/>
<evidence type="ECO:0000256" key="4">
    <source>
        <dbReference type="ARBA" id="ARBA00023136"/>
    </source>
</evidence>
<dbReference type="eggNOG" id="KOG0255">
    <property type="taxonomic scope" value="Eukaryota"/>
</dbReference>
<dbReference type="PANTHER" id="PTHR23502:SF181">
    <property type="entry name" value="MAJOR FACILITATOR SUPERFAMILY (MFS) PROFILE DOMAIN-CONTAINING PROTEIN"/>
    <property type="match status" value="1"/>
</dbReference>
<dbReference type="RefSeq" id="XP_007751065.1">
    <property type="nucleotide sequence ID" value="XM_007752875.1"/>
</dbReference>
<evidence type="ECO:0000313" key="9">
    <source>
        <dbReference type="Proteomes" id="UP000019471"/>
    </source>
</evidence>
<feature type="transmembrane region" description="Helical" evidence="6">
    <location>
        <begin position="45"/>
        <end position="72"/>
    </location>
</feature>
<feature type="transmembrane region" description="Helical" evidence="6">
    <location>
        <begin position="463"/>
        <end position="486"/>
    </location>
</feature>
<dbReference type="OrthoDB" id="268400at2759"/>